<dbReference type="PANTHER" id="PTHR13748">
    <property type="entry name" value="COBW-RELATED"/>
    <property type="match status" value="1"/>
</dbReference>
<dbReference type="CDD" id="cd03112">
    <property type="entry name" value="CobW-like"/>
    <property type="match status" value="1"/>
</dbReference>
<comment type="similarity">
    <text evidence="4">Belongs to the SIMIBI class G3E GTPase family. ZNG1 subfamily.</text>
</comment>
<evidence type="ECO:0000259" key="6">
    <source>
        <dbReference type="SMART" id="SM00833"/>
    </source>
</evidence>
<gene>
    <name evidence="7" type="ORF">KALB_5150</name>
</gene>
<keyword evidence="8" id="KW-1185">Reference proteome</keyword>
<dbReference type="SUPFAM" id="SSF90002">
    <property type="entry name" value="Hypothetical protein YjiA, C-terminal domain"/>
    <property type="match status" value="1"/>
</dbReference>
<dbReference type="Gene3D" id="3.40.50.300">
    <property type="entry name" value="P-loop containing nucleotide triphosphate hydrolases"/>
    <property type="match status" value="1"/>
</dbReference>
<dbReference type="EMBL" id="CP007155">
    <property type="protein sequence ID" value="AHH98512.1"/>
    <property type="molecule type" value="Genomic_DNA"/>
</dbReference>
<evidence type="ECO:0000256" key="4">
    <source>
        <dbReference type="ARBA" id="ARBA00034320"/>
    </source>
</evidence>
<proteinExistence type="inferred from homology"/>
<dbReference type="PANTHER" id="PTHR13748:SF62">
    <property type="entry name" value="COBW DOMAIN-CONTAINING PROTEIN"/>
    <property type="match status" value="1"/>
</dbReference>
<organism evidence="7 8">
    <name type="scientific">Kutzneria albida DSM 43870</name>
    <dbReference type="NCBI Taxonomy" id="1449976"/>
    <lineage>
        <taxon>Bacteria</taxon>
        <taxon>Bacillati</taxon>
        <taxon>Actinomycetota</taxon>
        <taxon>Actinomycetes</taxon>
        <taxon>Pseudonocardiales</taxon>
        <taxon>Pseudonocardiaceae</taxon>
        <taxon>Kutzneria</taxon>
    </lineage>
</organism>
<dbReference type="GO" id="GO:0005737">
    <property type="term" value="C:cytoplasm"/>
    <property type="evidence" value="ECO:0007669"/>
    <property type="project" value="TreeGrafter"/>
</dbReference>
<dbReference type="PATRIC" id="fig|1449976.3.peg.5170"/>
<dbReference type="InterPro" id="IPR011629">
    <property type="entry name" value="CobW-like_C"/>
</dbReference>
<dbReference type="InterPro" id="IPR027417">
    <property type="entry name" value="P-loop_NTPase"/>
</dbReference>
<dbReference type="STRING" id="1449976.KALB_5150"/>
<sequence>MPSQIPVILVAGFLGSGKTTLLNHLLTNRSGTRVGVVVNDFGSVNIDALLVAGQVDSMVSLSNGCMCCVADASELDDMLGRLAEPSARIDVIVVEASGLAEPQSVIRMVLASSHERVRYGGLVQLVDGAEFESTLDTHPELAKHLRYADLVVLNKEDRLDEEEREVVLALVEQLAPGTPVITTAHGRIDPGLLFDAKPEDTTVARQLSFEELLRHDHHLHSAYQGVTFRSPHPFDPALLMAFLDDRPAGLYRAKGFVHFAHPEHRQKFTVHAVGNYLSFERGRWRAGETRETQLVLIGTGLDEAAITERLTACLDPSGDADPAAIFRVLRHC</sequence>
<reference evidence="7 8" key="1">
    <citation type="journal article" date="2014" name="BMC Genomics">
        <title>Complete genome sequence of producer of the glycopeptide antibiotic Aculeximycin Kutzneria albida DSM 43870T, a representative of minor genus of Pseudonocardiaceae.</title>
        <authorList>
            <person name="Rebets Y."/>
            <person name="Tokovenko B."/>
            <person name="Lushchyk I."/>
            <person name="Ruckert C."/>
            <person name="Zaburannyi N."/>
            <person name="Bechthold A."/>
            <person name="Kalinowski J."/>
            <person name="Luzhetskyy A."/>
        </authorList>
    </citation>
    <scope>NUCLEOTIDE SEQUENCE [LARGE SCALE GENOMIC DNA]</scope>
    <source>
        <strain evidence="7">DSM 43870</strain>
    </source>
</reference>
<comment type="catalytic activity">
    <reaction evidence="5">
        <text>GTP + H2O = GDP + phosphate + H(+)</text>
        <dbReference type="Rhea" id="RHEA:19669"/>
        <dbReference type="ChEBI" id="CHEBI:15377"/>
        <dbReference type="ChEBI" id="CHEBI:15378"/>
        <dbReference type="ChEBI" id="CHEBI:37565"/>
        <dbReference type="ChEBI" id="CHEBI:43474"/>
        <dbReference type="ChEBI" id="CHEBI:58189"/>
    </reaction>
    <physiologicalReaction direction="left-to-right" evidence="5">
        <dbReference type="Rhea" id="RHEA:19670"/>
    </physiologicalReaction>
</comment>
<dbReference type="GO" id="GO:0016787">
    <property type="term" value="F:hydrolase activity"/>
    <property type="evidence" value="ECO:0007669"/>
    <property type="project" value="UniProtKB-KW"/>
</dbReference>
<evidence type="ECO:0000313" key="7">
    <source>
        <dbReference type="EMBL" id="AHH98512.1"/>
    </source>
</evidence>
<dbReference type="InterPro" id="IPR036627">
    <property type="entry name" value="CobW-likC_sf"/>
</dbReference>
<dbReference type="OrthoDB" id="9808822at2"/>
<protein>
    <recommendedName>
        <fullName evidence="6">CobW C-terminal domain-containing protein</fullName>
    </recommendedName>
</protein>
<keyword evidence="1" id="KW-0547">Nucleotide-binding</keyword>
<evidence type="ECO:0000256" key="1">
    <source>
        <dbReference type="ARBA" id="ARBA00022741"/>
    </source>
</evidence>
<feature type="domain" description="CobW C-terminal" evidence="6">
    <location>
        <begin position="223"/>
        <end position="314"/>
    </location>
</feature>
<evidence type="ECO:0000256" key="3">
    <source>
        <dbReference type="ARBA" id="ARBA00023186"/>
    </source>
</evidence>
<dbReference type="InterPro" id="IPR051316">
    <property type="entry name" value="Zinc-reg_GTPase_activator"/>
</dbReference>
<name>W5WC80_9PSEU</name>
<dbReference type="Pfam" id="PF07683">
    <property type="entry name" value="CobW_C"/>
    <property type="match status" value="1"/>
</dbReference>
<dbReference type="AlphaFoldDB" id="W5WC80"/>
<dbReference type="GO" id="GO:0000166">
    <property type="term" value="F:nucleotide binding"/>
    <property type="evidence" value="ECO:0007669"/>
    <property type="project" value="UniProtKB-KW"/>
</dbReference>
<evidence type="ECO:0000256" key="5">
    <source>
        <dbReference type="ARBA" id="ARBA00049117"/>
    </source>
</evidence>
<dbReference type="Proteomes" id="UP000019225">
    <property type="component" value="Chromosome"/>
</dbReference>
<dbReference type="KEGG" id="kal:KALB_5150"/>
<dbReference type="Pfam" id="PF02492">
    <property type="entry name" value="cobW"/>
    <property type="match status" value="1"/>
</dbReference>
<dbReference type="eggNOG" id="COG0523">
    <property type="taxonomic scope" value="Bacteria"/>
</dbReference>
<accession>W5WC80</accession>
<dbReference type="SMART" id="SM00833">
    <property type="entry name" value="CobW_C"/>
    <property type="match status" value="1"/>
</dbReference>
<evidence type="ECO:0000313" key="8">
    <source>
        <dbReference type="Proteomes" id="UP000019225"/>
    </source>
</evidence>
<keyword evidence="3" id="KW-0143">Chaperone</keyword>
<dbReference type="InterPro" id="IPR003495">
    <property type="entry name" value="CobW/HypB/UreG_nucleotide-bd"/>
</dbReference>
<keyword evidence="2" id="KW-0378">Hydrolase</keyword>
<evidence type="ECO:0000256" key="2">
    <source>
        <dbReference type="ARBA" id="ARBA00022801"/>
    </source>
</evidence>
<dbReference type="RefSeq" id="WP_030108370.1">
    <property type="nucleotide sequence ID" value="NZ_CP007155.1"/>
</dbReference>
<dbReference type="HOGENOM" id="CLU_017452_1_1_11"/>
<dbReference type="Gene3D" id="3.30.1220.10">
    <property type="entry name" value="CobW-like, C-terminal domain"/>
    <property type="match status" value="1"/>
</dbReference>
<dbReference type="SUPFAM" id="SSF52540">
    <property type="entry name" value="P-loop containing nucleoside triphosphate hydrolases"/>
    <property type="match status" value="1"/>
</dbReference>